<evidence type="ECO:0000256" key="2">
    <source>
        <dbReference type="ARBA" id="ARBA00022771"/>
    </source>
</evidence>
<sequence>MGAWGYCLFQSDHDFDMIYEMSHEAGLAKFEEDARARAKAEGKSDEEVNSMCYIIYGKDCSDPELVRKHLDSGVLVDMIAKKESKMLSKLTGSLEQKAEYCTRDPCYAYVLLGACSMTLGCQLPDAYVSMLKRVYTEGGLMPDAQRQMKKALFGPGGYKNGKPYDFKSKTLLEVANSREVEERDTGSQGFIMMNVLSPGGIWDTGMTTSTTSLVLKELRAQHHEPDSCGGCGAEHRAGGKALLTCSKCHNRKYCSVECQKKSWKVHRKVCVPPKAFA</sequence>
<dbReference type="AlphaFoldDB" id="W6ZIB1"/>
<organism evidence="6 7">
    <name type="scientific">Bipolaris oryzae ATCC 44560</name>
    <dbReference type="NCBI Taxonomy" id="930090"/>
    <lineage>
        <taxon>Eukaryota</taxon>
        <taxon>Fungi</taxon>
        <taxon>Dikarya</taxon>
        <taxon>Ascomycota</taxon>
        <taxon>Pezizomycotina</taxon>
        <taxon>Dothideomycetes</taxon>
        <taxon>Pleosporomycetidae</taxon>
        <taxon>Pleosporales</taxon>
        <taxon>Pleosporineae</taxon>
        <taxon>Pleosporaceae</taxon>
        <taxon>Bipolaris</taxon>
    </lineage>
</organism>
<accession>W6ZIB1</accession>
<dbReference type="InterPro" id="IPR002893">
    <property type="entry name" value="Znf_MYND"/>
</dbReference>
<dbReference type="RefSeq" id="XP_007683806.1">
    <property type="nucleotide sequence ID" value="XM_007685616.1"/>
</dbReference>
<name>W6ZIB1_COCMI</name>
<dbReference type="Proteomes" id="UP000054032">
    <property type="component" value="Unassembled WGS sequence"/>
</dbReference>
<evidence type="ECO:0000256" key="3">
    <source>
        <dbReference type="ARBA" id="ARBA00022833"/>
    </source>
</evidence>
<proteinExistence type="predicted"/>
<dbReference type="PROSITE" id="PS50865">
    <property type="entry name" value="ZF_MYND_2"/>
    <property type="match status" value="1"/>
</dbReference>
<dbReference type="OrthoDB" id="341421at2759"/>
<feature type="domain" description="MYND-type" evidence="5">
    <location>
        <begin position="228"/>
        <end position="270"/>
    </location>
</feature>
<dbReference type="HOGENOM" id="CLU_1045816_0_0_1"/>
<evidence type="ECO:0000256" key="4">
    <source>
        <dbReference type="PROSITE-ProRule" id="PRU00134"/>
    </source>
</evidence>
<dbReference type="Pfam" id="PF01753">
    <property type="entry name" value="zf-MYND"/>
    <property type="match status" value="1"/>
</dbReference>
<dbReference type="GO" id="GO:0008270">
    <property type="term" value="F:zinc ion binding"/>
    <property type="evidence" value="ECO:0007669"/>
    <property type="project" value="UniProtKB-KW"/>
</dbReference>
<evidence type="ECO:0000313" key="6">
    <source>
        <dbReference type="EMBL" id="EUC49725.1"/>
    </source>
</evidence>
<evidence type="ECO:0000259" key="5">
    <source>
        <dbReference type="PROSITE" id="PS50865"/>
    </source>
</evidence>
<evidence type="ECO:0000313" key="7">
    <source>
        <dbReference type="Proteomes" id="UP000054032"/>
    </source>
</evidence>
<dbReference type="KEGG" id="bor:COCMIDRAFT_83766"/>
<keyword evidence="1" id="KW-0479">Metal-binding</keyword>
<reference evidence="6 7" key="1">
    <citation type="journal article" date="2013" name="PLoS Genet.">
        <title>Comparative genome structure, secondary metabolite, and effector coding capacity across Cochliobolus pathogens.</title>
        <authorList>
            <person name="Condon B.J."/>
            <person name="Leng Y."/>
            <person name="Wu D."/>
            <person name="Bushley K.E."/>
            <person name="Ohm R.A."/>
            <person name="Otillar R."/>
            <person name="Martin J."/>
            <person name="Schackwitz W."/>
            <person name="Grimwood J."/>
            <person name="MohdZainudin N."/>
            <person name="Xue C."/>
            <person name="Wang R."/>
            <person name="Manning V.A."/>
            <person name="Dhillon B."/>
            <person name="Tu Z.J."/>
            <person name="Steffenson B.J."/>
            <person name="Salamov A."/>
            <person name="Sun H."/>
            <person name="Lowry S."/>
            <person name="LaButti K."/>
            <person name="Han J."/>
            <person name="Copeland A."/>
            <person name="Lindquist E."/>
            <person name="Barry K."/>
            <person name="Schmutz J."/>
            <person name="Baker S.E."/>
            <person name="Ciuffetti L.M."/>
            <person name="Grigoriev I.V."/>
            <person name="Zhong S."/>
            <person name="Turgeon B.G."/>
        </authorList>
    </citation>
    <scope>NUCLEOTIDE SEQUENCE [LARGE SCALE GENOMIC DNA]</scope>
    <source>
        <strain evidence="6 7">ATCC 44560</strain>
    </source>
</reference>
<protein>
    <recommendedName>
        <fullName evidence="5">MYND-type domain-containing protein</fullName>
    </recommendedName>
</protein>
<dbReference type="EMBL" id="KI963929">
    <property type="protein sequence ID" value="EUC49725.1"/>
    <property type="molecule type" value="Genomic_DNA"/>
</dbReference>
<evidence type="ECO:0000256" key="1">
    <source>
        <dbReference type="ARBA" id="ARBA00022723"/>
    </source>
</evidence>
<keyword evidence="3" id="KW-0862">Zinc</keyword>
<keyword evidence="2 4" id="KW-0863">Zinc-finger</keyword>
<dbReference type="Gene3D" id="6.10.140.2220">
    <property type="match status" value="1"/>
</dbReference>
<dbReference type="eggNOG" id="ENOG502RZI8">
    <property type="taxonomic scope" value="Eukaryota"/>
</dbReference>
<gene>
    <name evidence="6" type="ORF">COCMIDRAFT_83766</name>
</gene>
<dbReference type="SUPFAM" id="SSF144232">
    <property type="entry name" value="HIT/MYND zinc finger-like"/>
    <property type="match status" value="1"/>
</dbReference>
<dbReference type="GeneID" id="19126323"/>
<keyword evidence="7" id="KW-1185">Reference proteome</keyword>
<dbReference type="STRING" id="930090.W6ZIB1"/>